<evidence type="ECO:0000256" key="2">
    <source>
        <dbReference type="ARBA" id="ARBA00006574"/>
    </source>
</evidence>
<dbReference type="OrthoDB" id="68481at2759"/>
<feature type="transmembrane region" description="Helical" evidence="9">
    <location>
        <begin position="752"/>
        <end position="771"/>
    </location>
</feature>
<keyword evidence="5 9" id="KW-1133">Transmembrane helix</keyword>
<dbReference type="InterPro" id="IPR004326">
    <property type="entry name" value="Mlo"/>
</dbReference>
<keyword evidence="7" id="KW-0568">Pathogenesis-related protein</keyword>
<feature type="transmembrane region" description="Helical" evidence="9">
    <location>
        <begin position="374"/>
        <end position="396"/>
    </location>
</feature>
<feature type="transmembrane region" description="Helical" evidence="9">
    <location>
        <begin position="209"/>
        <end position="228"/>
    </location>
</feature>
<dbReference type="VEuPathDB" id="FungiDB:PC110_g4129"/>
<protein>
    <recommendedName>
        <fullName evidence="10">EF-hand domain-containing protein</fullName>
    </recommendedName>
</protein>
<feature type="transmembrane region" description="Helical" evidence="9">
    <location>
        <begin position="787"/>
        <end position="806"/>
    </location>
</feature>
<keyword evidence="4" id="KW-0611">Plant defense</keyword>
<dbReference type="VEuPathDB" id="FungiDB:PC110_g4148"/>
<dbReference type="InterPro" id="IPR002048">
    <property type="entry name" value="EF_hand_dom"/>
</dbReference>
<dbReference type="GO" id="GO:0016020">
    <property type="term" value="C:membrane"/>
    <property type="evidence" value="ECO:0007669"/>
    <property type="project" value="UniProtKB-SubCell"/>
</dbReference>
<accession>A0A8T1UQP2</accession>
<evidence type="ECO:0000259" key="10">
    <source>
        <dbReference type="PROSITE" id="PS50222"/>
    </source>
</evidence>
<evidence type="ECO:0000256" key="3">
    <source>
        <dbReference type="ARBA" id="ARBA00022692"/>
    </source>
</evidence>
<dbReference type="VEuPathDB" id="FungiDB:PC110_g4147"/>
<feature type="transmembrane region" description="Helical" evidence="9">
    <location>
        <begin position="634"/>
        <end position="654"/>
    </location>
</feature>
<keyword evidence="6 9" id="KW-0472">Membrane</keyword>
<dbReference type="PROSITE" id="PS50222">
    <property type="entry name" value="EF_HAND_2"/>
    <property type="match status" value="2"/>
</dbReference>
<feature type="domain" description="EF-hand" evidence="10">
    <location>
        <begin position="479"/>
        <end position="514"/>
    </location>
</feature>
<evidence type="ECO:0000313" key="11">
    <source>
        <dbReference type="EMBL" id="KAG6968417.1"/>
    </source>
</evidence>
<evidence type="ECO:0000256" key="6">
    <source>
        <dbReference type="ARBA" id="ARBA00023136"/>
    </source>
</evidence>
<dbReference type="GO" id="GO:0005509">
    <property type="term" value="F:calcium ion binding"/>
    <property type="evidence" value="ECO:0007669"/>
    <property type="project" value="InterPro"/>
</dbReference>
<comment type="subcellular location">
    <subcellularLocation>
        <location evidence="1">Membrane</location>
        <topology evidence="1">Multi-pass membrane protein</topology>
    </subcellularLocation>
</comment>
<organism evidence="11 12">
    <name type="scientific">Phytophthora cactorum</name>
    <dbReference type="NCBI Taxonomy" id="29920"/>
    <lineage>
        <taxon>Eukaryota</taxon>
        <taxon>Sar</taxon>
        <taxon>Stramenopiles</taxon>
        <taxon>Oomycota</taxon>
        <taxon>Peronosporomycetes</taxon>
        <taxon>Peronosporales</taxon>
        <taxon>Peronosporaceae</taxon>
        <taxon>Phytophthora</taxon>
    </lineage>
</organism>
<sequence>MGGGSLFQVGEAVEFWRVLVQLSILAFSLVLFEKALHRMELKFPPSDKYQHMLKKVYRELMVLGLISLGLKILKENPNINSESKTMLAFQVADLTIFFLALALIVQSTAVFQLLRNQNDRAERAELMRTQDLVHLLNESKDSGPSFAQTLLCCGRAAKKKNYGKRLVELRLLRRLFLRRFGFPQLFPFSKYLSRAQANQISHMIEVEPTMWIVLLAVAWAICGILNLLEALDADMPERQELVEAFMIVAWILLLVHLMVFLFFRSCVHYLLRVAAFNDDKKILIKNLNAIAEEEAKAWQNEEADKALEIMSNIQEHHEEFEYQRVQRQRKLLQQGFYHRTAATMGKTSEKLSESINGVVPDSPKIDIRFFSYKAWHVSVILLLVLNGFLITLFVQCALYDLDEIYEDFGALATVLVPLPLVLNALFFQRHIFYDFVVVSSTLRIDSHTLSDVVENFRETIQLRSEFATSLHQHMTQHELTIEDLQEELKARDATGTGFIEVDDLRSVLGKFGFRLTRYRFNSVVKLLFELQDTMVSYAQVMGGGSLFQVGEDVEFWRVLIHLSILAFCLVLFEGGLHKLEHKFPPSEKYQHMLKKAYRELMVLGLISLGLKILKEIPDIDSYSKTMLAFQVADLTIFLLALALIFQSTGVFLLLRNQNDRAERAELITTQDLVNSVNGSKGSDDAMPSFFQTLFCCGRSAKKRANDRELVELRLLRRLFLHRFGLPQLFPYSKYLNRAQANQIAHMIEVEPAMWIVLLIVAWAICGLLEILKTLDTDMPESHELVESFMMFAWGLLLLHVMMCLYFRSCVHHLLHSAAFSNDKATLVANLNAIADEEAEAWKNEEADKALEVMGCIQEHHEELELQRERNKKAGVGHLNKRRDSFSGVMPGSPSIEIRFFSHKGWHIGVMLLLILNGFLITLFVQCAFYDMDDIYEDFGTLPTVMVPLPLVINAVILQRHIFYDFVVVSNTLRIDSHTLSDVVENFSEVVHLRSEFATTLLNHITQQELAISDLQAELKARDRTSSGFIEVDDLRDVLSKFGFRLTRYRFNSVVKLLFELEGTAVAYSNVVRLVLMAQNENLFETMSVRQQQPHPLLRPSDMMYDDLGQSSMRSQSNYNIFNSTRQVPVMAPPSMDEPNPSDFVTVAMSSNILPQFSHRGANGNAVRPSVSSQAVHDMFNLRRLSMMLVLVSLLLWTVTAQPAGTRLEPATDDAYDLVSRIDVDDSVVAVVRRNGVLHLLYDETIIGAEFDDPYLRKQTAFPGFTIMQCAAYLERKPTRALQIGLGIGTVPSFLREMDIPTDVVEISDAVVTQAADYFQYEWCSRDDEEDECPKGRTFVMDGLKFLASKPEDLGVETEEENPYDLFIVDVYTGWNPFAFFVREEMLRVRDNWLTTDGVLVMNFVGYMQDPRAAAPKSIYRTLQSVFKHVKCFREMEEPDEPEAANIVFYASDKPFDFNLPSTGMYKNPPAHTFFSVVKNFPDWEIFTELRDDVEVAIHQEVEDEEVRFVSSNDDHEGSAAPRVLTEADHGQEDFREIHAETQTHMRQRVLDQFPPSLWEEFKQKPSTTPTK</sequence>
<feature type="transmembrane region" description="Helical" evidence="9">
    <location>
        <begin position="15"/>
        <end position="36"/>
    </location>
</feature>
<keyword evidence="8" id="KW-0175">Coiled coil</keyword>
<feature type="transmembrane region" description="Helical" evidence="9">
    <location>
        <begin position="555"/>
        <end position="576"/>
    </location>
</feature>
<reference evidence="11" key="1">
    <citation type="submission" date="2021-01" db="EMBL/GenBank/DDBJ databases">
        <title>Phytophthora aleatoria, a newly-described species from Pinus radiata is distinct from Phytophthora cactorum isolates based on comparative genomics.</title>
        <authorList>
            <person name="Mcdougal R."/>
            <person name="Panda P."/>
            <person name="Williams N."/>
            <person name="Studholme D.J."/>
        </authorList>
    </citation>
    <scope>NUCLEOTIDE SEQUENCE</scope>
    <source>
        <strain evidence="11">NZFS 3830</strain>
    </source>
</reference>
<proteinExistence type="inferred from homology"/>
<comment type="similarity">
    <text evidence="2">Belongs to the MLO family.</text>
</comment>
<dbReference type="PANTHER" id="PTHR31942:SF52">
    <property type="entry name" value="MLO-LIKE PROTEIN 1"/>
    <property type="match status" value="1"/>
</dbReference>
<dbReference type="GO" id="GO:0006952">
    <property type="term" value="P:defense response"/>
    <property type="evidence" value="ECO:0007669"/>
    <property type="project" value="UniProtKB-KW"/>
</dbReference>
<feature type="domain" description="EF-hand" evidence="10">
    <location>
        <begin position="1009"/>
        <end position="1044"/>
    </location>
</feature>
<feature type="transmembrane region" description="Helical" evidence="9">
    <location>
        <begin position="408"/>
        <end position="427"/>
    </location>
</feature>
<keyword evidence="3 9" id="KW-0812">Transmembrane</keyword>
<evidence type="ECO:0000256" key="9">
    <source>
        <dbReference type="SAM" id="Phobius"/>
    </source>
</evidence>
<feature type="transmembrane region" description="Helical" evidence="9">
    <location>
        <begin position="244"/>
        <end position="263"/>
    </location>
</feature>
<evidence type="ECO:0000256" key="4">
    <source>
        <dbReference type="ARBA" id="ARBA00022821"/>
    </source>
</evidence>
<evidence type="ECO:0000256" key="5">
    <source>
        <dbReference type="ARBA" id="ARBA00022989"/>
    </source>
</evidence>
<dbReference type="PANTHER" id="PTHR31942">
    <property type="entry name" value="MLO-LIKE PROTEIN 1"/>
    <property type="match status" value="1"/>
</dbReference>
<name>A0A8T1UQP2_9STRA</name>
<feature type="transmembrane region" description="Helical" evidence="9">
    <location>
        <begin position="56"/>
        <end position="74"/>
    </location>
</feature>
<comment type="caution">
    <text evidence="11">The sequence shown here is derived from an EMBL/GenBank/DDBJ whole genome shotgun (WGS) entry which is preliminary data.</text>
</comment>
<feature type="coiled-coil region" evidence="8">
    <location>
        <begin position="467"/>
        <end position="494"/>
    </location>
</feature>
<feature type="transmembrane region" description="Helical" evidence="9">
    <location>
        <begin position="904"/>
        <end position="924"/>
    </location>
</feature>
<feature type="transmembrane region" description="Helical" evidence="9">
    <location>
        <begin position="94"/>
        <end position="114"/>
    </location>
</feature>
<evidence type="ECO:0000256" key="7">
    <source>
        <dbReference type="ARBA" id="ARBA00023265"/>
    </source>
</evidence>
<evidence type="ECO:0000256" key="8">
    <source>
        <dbReference type="SAM" id="Coils"/>
    </source>
</evidence>
<gene>
    <name evidence="11" type="ORF">JG687_00003762</name>
</gene>
<evidence type="ECO:0000256" key="1">
    <source>
        <dbReference type="ARBA" id="ARBA00004141"/>
    </source>
</evidence>
<dbReference type="Proteomes" id="UP000688947">
    <property type="component" value="Unassembled WGS sequence"/>
</dbReference>
<dbReference type="EMBL" id="JAENGZ010000120">
    <property type="protein sequence ID" value="KAG6968417.1"/>
    <property type="molecule type" value="Genomic_DNA"/>
</dbReference>
<evidence type="ECO:0000313" key="12">
    <source>
        <dbReference type="Proteomes" id="UP000688947"/>
    </source>
</evidence>